<dbReference type="FunFam" id="2.40.110.10:FF:000002">
    <property type="entry name" value="Acyl-CoA dehydrogenase fadE12"/>
    <property type="match status" value="1"/>
</dbReference>
<sequence>MIISEYCFQNNVLICELLRHRITSDTKEPEIMWDFRTEPEFQVKLDWIDRFVREECEPIDLLFPHLGQPYNTENKAARAIIAPLQEQVKAQGLWACHLGPELGGQGYGQLKLALMNEILGRSMWAPTIFGTAAPDTGNAEILAMFGTDEQKSKYLRPLLDGDIVSCFSMTEPQAGADPKEFVCAARKDGDDWIISGEKWFSSNARYAEFLIVMAVTDPDASPYRRMSMFVVPAETPGIEILRNVCVMPDREELDEGTHAYIRYNDVRVPADAILGGPGQGFEVAQARLGGGRVHHAMRTVGKCQRAFDMMGERVLSRRTQGELLADKQMVQQFIADSWIELQQFRLLVLQTAWIIDNEPHGAARTNIAMCKVAMAKVLHDIIQRAIQIHGSLGVTTETPLYDWWTSVPSLALADGPTEVHKATVAKRVLKNYTPSEGLFPTEHIPTRRAAARERYADILKEYGVA</sequence>
<accession>A0A402CL09</accession>
<evidence type="ECO:0000256" key="1">
    <source>
        <dbReference type="ARBA" id="ARBA00001974"/>
    </source>
</evidence>
<keyword evidence="4 8" id="KW-0285">Flavoprotein</keyword>
<feature type="domain" description="Acyl-CoA dehydrogenase/oxidase N-terminal" evidence="11">
    <location>
        <begin position="73"/>
        <end position="162"/>
    </location>
</feature>
<evidence type="ECO:0000259" key="9">
    <source>
        <dbReference type="Pfam" id="PF00441"/>
    </source>
</evidence>
<evidence type="ECO:0000256" key="4">
    <source>
        <dbReference type="ARBA" id="ARBA00022630"/>
    </source>
</evidence>
<dbReference type="SUPFAM" id="SSF56645">
    <property type="entry name" value="Acyl-CoA dehydrogenase NM domain-like"/>
    <property type="match status" value="1"/>
</dbReference>
<feature type="domain" description="Acyl-CoA dehydrogenase/oxidase C-terminal" evidence="9">
    <location>
        <begin position="278"/>
        <end position="429"/>
    </location>
</feature>
<comment type="caution">
    <text evidence="12">The sequence shown here is derived from an EMBL/GenBank/DDBJ whole genome shotgun (WGS) entry which is preliminary data.</text>
</comment>
<dbReference type="SUPFAM" id="SSF47203">
    <property type="entry name" value="Acyl-CoA dehydrogenase C-terminal domain-like"/>
    <property type="match status" value="1"/>
</dbReference>
<feature type="domain" description="Acyl-CoA oxidase/dehydrogenase middle" evidence="10">
    <location>
        <begin position="166"/>
        <end position="242"/>
    </location>
</feature>
<proteinExistence type="inferred from homology"/>
<dbReference type="InterPro" id="IPR050741">
    <property type="entry name" value="Acyl-CoA_dehydrogenase"/>
</dbReference>
<dbReference type="InterPro" id="IPR009075">
    <property type="entry name" value="AcylCo_DH/oxidase_C"/>
</dbReference>
<dbReference type="Gene3D" id="1.20.140.10">
    <property type="entry name" value="Butyryl-CoA Dehydrogenase, subunit A, domain 3"/>
    <property type="match status" value="1"/>
</dbReference>
<evidence type="ECO:0000313" key="13">
    <source>
        <dbReference type="Proteomes" id="UP000287519"/>
    </source>
</evidence>
<dbReference type="Proteomes" id="UP000287519">
    <property type="component" value="Unassembled WGS sequence"/>
</dbReference>
<reference evidence="12 13" key="1">
    <citation type="submission" date="2018-11" db="EMBL/GenBank/DDBJ databases">
        <title>Microbial catabolism of amino acid.</title>
        <authorList>
            <person name="Hibi M."/>
            <person name="Ogawa J."/>
        </authorList>
    </citation>
    <scope>NUCLEOTIDE SEQUENCE [LARGE SCALE GENOMIC DNA]</scope>
    <source>
        <strain evidence="12 13">C31-06</strain>
    </source>
</reference>
<evidence type="ECO:0000259" key="10">
    <source>
        <dbReference type="Pfam" id="PF02770"/>
    </source>
</evidence>
<dbReference type="GO" id="GO:0050660">
    <property type="term" value="F:flavin adenine dinucleotide binding"/>
    <property type="evidence" value="ECO:0007669"/>
    <property type="project" value="InterPro"/>
</dbReference>
<dbReference type="GO" id="GO:0003995">
    <property type="term" value="F:acyl-CoA dehydrogenase activity"/>
    <property type="evidence" value="ECO:0007669"/>
    <property type="project" value="TreeGrafter"/>
</dbReference>
<evidence type="ECO:0000256" key="2">
    <source>
        <dbReference type="ARBA" id="ARBA00009347"/>
    </source>
</evidence>
<comment type="cofactor">
    <cofactor evidence="1 8">
        <name>FAD</name>
        <dbReference type="ChEBI" id="CHEBI:57692"/>
    </cofactor>
</comment>
<dbReference type="Pfam" id="PF02771">
    <property type="entry name" value="Acyl-CoA_dh_N"/>
    <property type="match status" value="1"/>
</dbReference>
<evidence type="ECO:0000259" key="11">
    <source>
        <dbReference type="Pfam" id="PF02771"/>
    </source>
</evidence>
<dbReference type="Pfam" id="PF00441">
    <property type="entry name" value="Acyl-CoA_dh_1"/>
    <property type="match status" value="1"/>
</dbReference>
<dbReference type="InterPro" id="IPR009100">
    <property type="entry name" value="AcylCoA_DH/oxidase_NM_dom_sf"/>
</dbReference>
<dbReference type="Gene3D" id="2.40.110.10">
    <property type="entry name" value="Butyryl-CoA Dehydrogenase, subunit A, domain 2"/>
    <property type="match status" value="1"/>
</dbReference>
<keyword evidence="5 8" id="KW-0274">FAD</keyword>
<keyword evidence="6 8" id="KW-0560">Oxidoreductase</keyword>
<dbReference type="InterPro" id="IPR006091">
    <property type="entry name" value="Acyl-CoA_Oxase/DH_mid-dom"/>
</dbReference>
<evidence type="ECO:0000256" key="6">
    <source>
        <dbReference type="ARBA" id="ARBA00023002"/>
    </source>
</evidence>
<dbReference type="InterPro" id="IPR037069">
    <property type="entry name" value="AcylCoA_DH/ox_N_sf"/>
</dbReference>
<dbReference type="GO" id="GO:0005737">
    <property type="term" value="C:cytoplasm"/>
    <property type="evidence" value="ECO:0007669"/>
    <property type="project" value="TreeGrafter"/>
</dbReference>
<evidence type="ECO:0000256" key="3">
    <source>
        <dbReference type="ARBA" id="ARBA00011738"/>
    </source>
</evidence>
<dbReference type="InterPro" id="IPR036250">
    <property type="entry name" value="AcylCo_DH-like_C"/>
</dbReference>
<dbReference type="Pfam" id="PF02770">
    <property type="entry name" value="Acyl-CoA_dh_M"/>
    <property type="match status" value="1"/>
</dbReference>
<keyword evidence="13" id="KW-1185">Reference proteome</keyword>
<protein>
    <submittedName>
        <fullName evidence="12">Butyryl-CoA dehydrogenase</fullName>
    </submittedName>
</protein>
<dbReference type="PANTHER" id="PTHR48083">
    <property type="entry name" value="MEDIUM-CHAIN SPECIFIC ACYL-COA DEHYDROGENASE, MITOCHONDRIAL-RELATED"/>
    <property type="match status" value="1"/>
</dbReference>
<name>A0A402CL09_RHOWR</name>
<gene>
    <name evidence="12" type="ORF">Rhow_008708</name>
</gene>
<dbReference type="GO" id="GO:0033539">
    <property type="term" value="P:fatty acid beta-oxidation using acyl-CoA dehydrogenase"/>
    <property type="evidence" value="ECO:0007669"/>
    <property type="project" value="TreeGrafter"/>
</dbReference>
<comment type="similarity">
    <text evidence="2 8">Belongs to the acyl-CoA dehydrogenase family.</text>
</comment>
<organism evidence="12 13">
    <name type="scientific">Rhodococcus wratislaviensis</name>
    <name type="common">Tsukamurella wratislaviensis</name>
    <dbReference type="NCBI Taxonomy" id="44752"/>
    <lineage>
        <taxon>Bacteria</taxon>
        <taxon>Bacillati</taxon>
        <taxon>Actinomycetota</taxon>
        <taxon>Actinomycetes</taxon>
        <taxon>Mycobacteriales</taxon>
        <taxon>Nocardiaceae</taxon>
        <taxon>Rhodococcus</taxon>
    </lineage>
</organism>
<evidence type="ECO:0000256" key="7">
    <source>
        <dbReference type="ARBA" id="ARBA00052546"/>
    </source>
</evidence>
<evidence type="ECO:0000313" key="12">
    <source>
        <dbReference type="EMBL" id="GCE44287.1"/>
    </source>
</evidence>
<dbReference type="Gene3D" id="1.10.540.10">
    <property type="entry name" value="Acyl-CoA dehydrogenase/oxidase, N-terminal domain"/>
    <property type="match status" value="1"/>
</dbReference>
<dbReference type="InterPro" id="IPR046373">
    <property type="entry name" value="Acyl-CoA_Oxase/DH_mid-dom_sf"/>
</dbReference>
<dbReference type="PANTHER" id="PTHR48083:SF13">
    <property type="entry name" value="ACYL-COA DEHYDROGENASE FAMILY MEMBER 11"/>
    <property type="match status" value="1"/>
</dbReference>
<dbReference type="AlphaFoldDB" id="A0A402CL09"/>
<evidence type="ECO:0000256" key="5">
    <source>
        <dbReference type="ARBA" id="ARBA00022827"/>
    </source>
</evidence>
<dbReference type="InterPro" id="IPR013786">
    <property type="entry name" value="AcylCoA_DH/ox_N"/>
</dbReference>
<comment type="catalytic activity">
    <reaction evidence="7">
        <text>a 2,3-saturated acyl-CoA + A = a 2,3-dehydroacyl-CoA + AH2</text>
        <dbReference type="Rhea" id="RHEA:48608"/>
        <dbReference type="ChEBI" id="CHEBI:13193"/>
        <dbReference type="ChEBI" id="CHEBI:17499"/>
        <dbReference type="ChEBI" id="CHEBI:60015"/>
        <dbReference type="ChEBI" id="CHEBI:65111"/>
    </reaction>
</comment>
<comment type="subunit">
    <text evidence="3">Homodimer.</text>
</comment>
<dbReference type="EMBL" id="BHYM01000092">
    <property type="protein sequence ID" value="GCE44287.1"/>
    <property type="molecule type" value="Genomic_DNA"/>
</dbReference>
<evidence type="ECO:0000256" key="8">
    <source>
        <dbReference type="RuleBase" id="RU362125"/>
    </source>
</evidence>